<dbReference type="InterPro" id="IPR018502">
    <property type="entry name" value="Annexin_repeat"/>
</dbReference>
<dbReference type="GO" id="GO:0001786">
    <property type="term" value="F:phosphatidylserine binding"/>
    <property type="evidence" value="ECO:0007669"/>
    <property type="project" value="TreeGrafter"/>
</dbReference>
<comment type="similarity">
    <text evidence="1 4">Belongs to the annexin family.</text>
</comment>
<keyword evidence="4" id="KW-0106">Calcium</keyword>
<comment type="caution">
    <text evidence="5">The sequence shown here is derived from an EMBL/GenBank/DDBJ whole genome shotgun (WGS) entry which is preliminary data.</text>
</comment>
<evidence type="ECO:0000256" key="3">
    <source>
        <dbReference type="ARBA" id="ARBA00023216"/>
    </source>
</evidence>
<dbReference type="Pfam" id="PF00191">
    <property type="entry name" value="Annexin"/>
    <property type="match status" value="3"/>
</dbReference>
<dbReference type="PANTHER" id="PTHR10502:SF25">
    <property type="entry name" value="ANNEXIN A3"/>
    <property type="match status" value="1"/>
</dbReference>
<dbReference type="PANTHER" id="PTHR10502">
    <property type="entry name" value="ANNEXIN"/>
    <property type="match status" value="1"/>
</dbReference>
<proteinExistence type="inferred from homology"/>
<dbReference type="Gene3D" id="1.10.220.10">
    <property type="entry name" value="Annexin"/>
    <property type="match status" value="3"/>
</dbReference>
<reference evidence="5 6" key="1">
    <citation type="submission" date="2019-03" db="EMBL/GenBank/DDBJ databases">
        <title>First draft genome of Liparis tanakae, snailfish: a comprehensive survey of snailfish specific genes.</title>
        <authorList>
            <person name="Kim W."/>
            <person name="Song I."/>
            <person name="Jeong J.-H."/>
            <person name="Kim D."/>
            <person name="Kim S."/>
            <person name="Ryu S."/>
            <person name="Song J.Y."/>
            <person name="Lee S.K."/>
        </authorList>
    </citation>
    <scope>NUCLEOTIDE SEQUENCE [LARGE SCALE GENOMIC DNA]</scope>
    <source>
        <tissue evidence="5">Muscle</tissue>
    </source>
</reference>
<dbReference type="GO" id="GO:0004859">
    <property type="term" value="F:phospholipase inhibitor activity"/>
    <property type="evidence" value="ECO:0007669"/>
    <property type="project" value="InterPro"/>
</dbReference>
<dbReference type="PRINTS" id="PR00199">
    <property type="entry name" value="ANNEXINIII"/>
</dbReference>
<dbReference type="FunFam" id="1.10.220.10:FF:000001">
    <property type="entry name" value="Annexin"/>
    <property type="match status" value="1"/>
</dbReference>
<keyword evidence="3 4" id="KW-0041">Annexin</keyword>
<dbReference type="GO" id="GO:0005544">
    <property type="term" value="F:calcium-dependent phospholipid binding"/>
    <property type="evidence" value="ECO:0007669"/>
    <property type="project" value="UniProtKB-KW"/>
</dbReference>
<dbReference type="GO" id="GO:0005886">
    <property type="term" value="C:plasma membrane"/>
    <property type="evidence" value="ECO:0007669"/>
    <property type="project" value="TreeGrafter"/>
</dbReference>
<dbReference type="GO" id="GO:0005737">
    <property type="term" value="C:cytoplasm"/>
    <property type="evidence" value="ECO:0007669"/>
    <property type="project" value="TreeGrafter"/>
</dbReference>
<dbReference type="PROSITE" id="PS00223">
    <property type="entry name" value="ANNEXIN_1"/>
    <property type="match status" value="2"/>
</dbReference>
<dbReference type="InterPro" id="IPR037104">
    <property type="entry name" value="Annexin_sf"/>
</dbReference>
<name>A0A4Z2HYX3_9TELE</name>
<evidence type="ECO:0000256" key="2">
    <source>
        <dbReference type="ARBA" id="ARBA00022737"/>
    </source>
</evidence>
<protein>
    <recommendedName>
        <fullName evidence="4">Annexin</fullName>
    </recommendedName>
</protein>
<dbReference type="PRINTS" id="PR00196">
    <property type="entry name" value="ANNEXIN"/>
</dbReference>
<keyword evidence="2 4" id="KW-0677">Repeat</keyword>
<dbReference type="InterPro" id="IPR002390">
    <property type="entry name" value="ANX3"/>
</dbReference>
<comment type="domain">
    <text evidence="4">A pair of annexin repeats may form one binding site for calcium and phospholipid.</text>
</comment>
<dbReference type="GO" id="GO:0005509">
    <property type="term" value="F:calcium ion binding"/>
    <property type="evidence" value="ECO:0007669"/>
    <property type="project" value="InterPro"/>
</dbReference>
<accession>A0A4Z2HYX3</accession>
<evidence type="ECO:0000313" key="6">
    <source>
        <dbReference type="Proteomes" id="UP000314294"/>
    </source>
</evidence>
<keyword evidence="4" id="KW-0111">Calcium/phospholipid-binding</keyword>
<dbReference type="PROSITE" id="PS51897">
    <property type="entry name" value="ANNEXIN_2"/>
    <property type="match status" value="3"/>
</dbReference>
<evidence type="ECO:0000313" key="5">
    <source>
        <dbReference type="EMBL" id="TNN70740.1"/>
    </source>
</evidence>
<dbReference type="Proteomes" id="UP000314294">
    <property type="component" value="Unassembled WGS sequence"/>
</dbReference>
<sequence>MSVWDDLDLLLDSPSSFTVTSGARGTVKDKANFKVEEDVSALRTAIEGVGTTEKTLVEVLTQRSNAQRQLIAKAYEKATGRKLAADMEGDTHGDFEDVLVALVTAPAIYDCQEVIKAIKGAGTTESTLTEIFASRSNRQIKVLSEAYLAALVEYKSISKKTLQESIESEMSGDMESLLVAVVKCVKNVPAYLAERLFKSMKGAGTTESDLTRIIVSRSELDLLDIRAEYKKLFGSSLYTQLESEVSSSYGDALKRLCGQDN</sequence>
<dbReference type="InterPro" id="IPR018252">
    <property type="entry name" value="Annexin_repeat_CS"/>
</dbReference>
<dbReference type="FunFam" id="1.10.220.10:FF:000005">
    <property type="entry name" value="Annexin"/>
    <property type="match status" value="1"/>
</dbReference>
<dbReference type="EMBL" id="SRLO01000159">
    <property type="protein sequence ID" value="TNN70740.1"/>
    <property type="molecule type" value="Genomic_DNA"/>
</dbReference>
<evidence type="ECO:0000256" key="1">
    <source>
        <dbReference type="ARBA" id="ARBA00007831"/>
    </source>
</evidence>
<evidence type="ECO:0000256" key="4">
    <source>
        <dbReference type="RuleBase" id="RU003540"/>
    </source>
</evidence>
<organism evidence="5 6">
    <name type="scientific">Liparis tanakae</name>
    <name type="common">Tanaka's snailfish</name>
    <dbReference type="NCBI Taxonomy" id="230148"/>
    <lineage>
        <taxon>Eukaryota</taxon>
        <taxon>Metazoa</taxon>
        <taxon>Chordata</taxon>
        <taxon>Craniata</taxon>
        <taxon>Vertebrata</taxon>
        <taxon>Euteleostomi</taxon>
        <taxon>Actinopterygii</taxon>
        <taxon>Neopterygii</taxon>
        <taxon>Teleostei</taxon>
        <taxon>Neoteleostei</taxon>
        <taxon>Acanthomorphata</taxon>
        <taxon>Eupercaria</taxon>
        <taxon>Perciformes</taxon>
        <taxon>Cottioidei</taxon>
        <taxon>Cottales</taxon>
        <taxon>Liparidae</taxon>
        <taxon>Liparis</taxon>
    </lineage>
</organism>
<keyword evidence="6" id="KW-1185">Reference proteome</keyword>
<dbReference type="SMART" id="SM00335">
    <property type="entry name" value="ANX"/>
    <property type="match status" value="3"/>
</dbReference>
<dbReference type="AlphaFoldDB" id="A0A4Z2HYX3"/>
<dbReference type="OrthoDB" id="37886at2759"/>
<dbReference type="SUPFAM" id="SSF47874">
    <property type="entry name" value="Annexin"/>
    <property type="match status" value="1"/>
</dbReference>
<dbReference type="InterPro" id="IPR001464">
    <property type="entry name" value="Annexin"/>
</dbReference>
<dbReference type="GO" id="GO:0005634">
    <property type="term" value="C:nucleus"/>
    <property type="evidence" value="ECO:0007669"/>
    <property type="project" value="TreeGrafter"/>
</dbReference>
<dbReference type="GO" id="GO:0012506">
    <property type="term" value="C:vesicle membrane"/>
    <property type="evidence" value="ECO:0007669"/>
    <property type="project" value="TreeGrafter"/>
</dbReference>
<gene>
    <name evidence="5" type="primary">Anxa3</name>
    <name evidence="5" type="ORF">EYF80_019023</name>
</gene>